<keyword evidence="2" id="KW-1185">Reference proteome</keyword>
<dbReference type="Gene3D" id="2.120.10.30">
    <property type="entry name" value="TolB, C-terminal domain"/>
    <property type="match status" value="1"/>
</dbReference>
<reference evidence="1 2" key="1">
    <citation type="submission" date="2020-06" db="EMBL/GenBank/DDBJ databases">
        <authorList>
            <person name="Li R."/>
            <person name="Bekaert M."/>
        </authorList>
    </citation>
    <scope>NUCLEOTIDE SEQUENCE [LARGE SCALE GENOMIC DNA]</scope>
    <source>
        <strain evidence="2">wild</strain>
    </source>
</reference>
<sequence>MIRVIDMTGKVISNIYLPSNHITDITVDRNRLVYKDSTSISCCSLDGKFVWKFKNGKFKDLRRMTTDDDGNVYVTSYNTNIVVVVSDDGKLYRELLNKSDGLNRPCGIYFDKKEMILLVSNFHDGEAILFDVKSKPT</sequence>
<proteinExistence type="predicted"/>
<evidence type="ECO:0000313" key="2">
    <source>
        <dbReference type="Proteomes" id="UP000507470"/>
    </source>
</evidence>
<gene>
    <name evidence="1" type="ORF">MCOR_33807</name>
</gene>
<dbReference type="AlphaFoldDB" id="A0A6J8CXG9"/>
<organism evidence="1 2">
    <name type="scientific">Mytilus coruscus</name>
    <name type="common">Sea mussel</name>
    <dbReference type="NCBI Taxonomy" id="42192"/>
    <lineage>
        <taxon>Eukaryota</taxon>
        <taxon>Metazoa</taxon>
        <taxon>Spiralia</taxon>
        <taxon>Lophotrochozoa</taxon>
        <taxon>Mollusca</taxon>
        <taxon>Bivalvia</taxon>
        <taxon>Autobranchia</taxon>
        <taxon>Pteriomorphia</taxon>
        <taxon>Mytilida</taxon>
        <taxon>Mytiloidea</taxon>
        <taxon>Mytilidae</taxon>
        <taxon>Mytilinae</taxon>
        <taxon>Mytilus</taxon>
    </lineage>
</organism>
<accession>A0A6J8CXG9</accession>
<evidence type="ECO:0000313" key="1">
    <source>
        <dbReference type="EMBL" id="CAC5399560.1"/>
    </source>
</evidence>
<dbReference type="OrthoDB" id="6112000at2759"/>
<dbReference type="InterPro" id="IPR011042">
    <property type="entry name" value="6-blade_b-propeller_TolB-like"/>
</dbReference>
<dbReference type="SUPFAM" id="SSF101898">
    <property type="entry name" value="NHL repeat"/>
    <property type="match status" value="1"/>
</dbReference>
<name>A0A6J8CXG9_MYTCO</name>
<dbReference type="Proteomes" id="UP000507470">
    <property type="component" value="Unassembled WGS sequence"/>
</dbReference>
<protein>
    <submittedName>
        <fullName evidence="1">Uncharacterized protein</fullName>
    </submittedName>
</protein>
<dbReference type="EMBL" id="CACVKT020006042">
    <property type="protein sequence ID" value="CAC5399560.1"/>
    <property type="molecule type" value="Genomic_DNA"/>
</dbReference>